<dbReference type="AlphaFoldDB" id="A0A9X1SY96"/>
<sequence length="254" mass="28256">MFRHEDERGSFQVDGESLGLSVTPQWLEDNPEGLRGLFDQPLPVMVWTTRQGGEHNYWCFEDQLYRTEDTSVDEYEAGEQIAELLGAESPAVDAVPVPEQAPQFRQQPTTTVHSKVSWLAGEVRIHLSEDLLIVKEAVSPGSQVAVYQSSLVEDLAQKILALNQRAIPVVLEPEAVFSNGEILAARLPEQRSPGPSTPRWRPGCHLVWYGPNNWWVDENAALGQAIAEIDRRFTPYQAEPQPGIGGRTGTALFT</sequence>
<organism evidence="1 2">
    <name type="scientific">Kineosporia babensis</name>
    <dbReference type="NCBI Taxonomy" id="499548"/>
    <lineage>
        <taxon>Bacteria</taxon>
        <taxon>Bacillati</taxon>
        <taxon>Actinomycetota</taxon>
        <taxon>Actinomycetes</taxon>
        <taxon>Kineosporiales</taxon>
        <taxon>Kineosporiaceae</taxon>
        <taxon>Kineosporia</taxon>
    </lineage>
</organism>
<accession>A0A9X1SY96</accession>
<dbReference type="EMBL" id="JAJOMB010000035">
    <property type="protein sequence ID" value="MCD5316856.1"/>
    <property type="molecule type" value="Genomic_DNA"/>
</dbReference>
<comment type="caution">
    <text evidence="1">The sequence shown here is derived from an EMBL/GenBank/DDBJ whole genome shotgun (WGS) entry which is preliminary data.</text>
</comment>
<name>A0A9X1SY96_9ACTN</name>
<reference evidence="1" key="1">
    <citation type="submission" date="2021-11" db="EMBL/GenBank/DDBJ databases">
        <title>Streptomyces corallinus and Kineosporia corallina sp. nov., two new coral-derived marine actinobacteria.</title>
        <authorList>
            <person name="Buangrab K."/>
            <person name="Sutthacheep M."/>
            <person name="Yeemin T."/>
            <person name="Harunari E."/>
            <person name="Igarashi Y."/>
            <person name="Sripreechasak P."/>
            <person name="Kanchanasin P."/>
            <person name="Tanasupawat S."/>
            <person name="Phongsopitanun W."/>
        </authorList>
    </citation>
    <scope>NUCLEOTIDE SEQUENCE</scope>
    <source>
        <strain evidence="1">JCM 31032</strain>
    </source>
</reference>
<gene>
    <name evidence="1" type="ORF">LR394_38770</name>
</gene>
<keyword evidence="2" id="KW-1185">Reference proteome</keyword>
<evidence type="ECO:0000313" key="2">
    <source>
        <dbReference type="Proteomes" id="UP001138997"/>
    </source>
</evidence>
<dbReference type="RefSeq" id="WP_231449706.1">
    <property type="nucleotide sequence ID" value="NZ_JAJOMB010000035.1"/>
</dbReference>
<protein>
    <submittedName>
        <fullName evidence="1">Uncharacterized protein</fullName>
    </submittedName>
</protein>
<proteinExistence type="predicted"/>
<dbReference type="Proteomes" id="UP001138997">
    <property type="component" value="Unassembled WGS sequence"/>
</dbReference>
<evidence type="ECO:0000313" key="1">
    <source>
        <dbReference type="EMBL" id="MCD5316856.1"/>
    </source>
</evidence>